<comment type="subcellular location">
    <subcellularLocation>
        <location evidence="8">Cell membrane</location>
        <topology evidence="8">Single-pass type I membrane protein</topology>
    </subcellularLocation>
    <subcellularLocation>
        <location evidence="1">Membrane</location>
        <topology evidence="1">Single-pass membrane protein</topology>
    </subcellularLocation>
</comment>
<dbReference type="Gene3D" id="2.20.100.10">
    <property type="entry name" value="Thrombospondin type-1 (TSP1) repeat"/>
    <property type="match status" value="2"/>
</dbReference>
<dbReference type="InterPro" id="IPR036179">
    <property type="entry name" value="Ig-like_dom_sf"/>
</dbReference>
<evidence type="ECO:0000256" key="7">
    <source>
        <dbReference type="ARBA" id="ARBA00023157"/>
    </source>
</evidence>
<dbReference type="SMART" id="SM00209">
    <property type="entry name" value="TSP1"/>
    <property type="match status" value="2"/>
</dbReference>
<dbReference type="SUPFAM" id="SSF82895">
    <property type="entry name" value="TSP-1 type 1 repeat"/>
    <property type="match status" value="2"/>
</dbReference>
<dbReference type="InterPro" id="IPR000884">
    <property type="entry name" value="TSP1_rpt"/>
</dbReference>
<dbReference type="PANTHER" id="PTHR12582">
    <property type="entry name" value="NETRIN RECEPTOR UNC5"/>
    <property type="match status" value="1"/>
</dbReference>
<dbReference type="PANTHER" id="PTHR12582:SF47">
    <property type="entry name" value="NETRIN RECEPTOR UNC-5"/>
    <property type="match status" value="1"/>
</dbReference>
<dbReference type="InterPro" id="IPR013783">
    <property type="entry name" value="Ig-like_fold"/>
</dbReference>
<dbReference type="Gene3D" id="2.60.220.30">
    <property type="match status" value="1"/>
</dbReference>
<keyword evidence="5 8" id="KW-1133">Transmembrane helix</keyword>
<dbReference type="SUPFAM" id="SSF47986">
    <property type="entry name" value="DEATH domain"/>
    <property type="match status" value="1"/>
</dbReference>
<dbReference type="FunFam" id="2.20.100.10:FF:000007">
    <property type="entry name" value="Thrombospondin 1"/>
    <property type="match status" value="1"/>
</dbReference>
<dbReference type="Gene3D" id="2.60.40.10">
    <property type="entry name" value="Immunoglobulins"/>
    <property type="match status" value="1"/>
</dbReference>
<feature type="region of interest" description="Disordered" evidence="9">
    <location>
        <begin position="370"/>
        <end position="398"/>
    </location>
</feature>
<evidence type="ECO:0000256" key="6">
    <source>
        <dbReference type="ARBA" id="ARBA00023136"/>
    </source>
</evidence>
<gene>
    <name evidence="12" type="ORF">DSTB1V02_LOCUS12647</name>
</gene>
<dbReference type="GO" id="GO:0005042">
    <property type="term" value="F:netrin receptor activity"/>
    <property type="evidence" value="ECO:0007669"/>
    <property type="project" value="UniProtKB-UniRule"/>
</dbReference>
<evidence type="ECO:0000313" key="12">
    <source>
        <dbReference type="EMBL" id="CAD7252896.1"/>
    </source>
</evidence>
<dbReference type="FunFam" id="2.20.100.10:FF:000002">
    <property type="entry name" value="Unc-5 netrin receptor C"/>
    <property type="match status" value="1"/>
</dbReference>
<dbReference type="GO" id="GO:0005886">
    <property type="term" value="C:plasma membrane"/>
    <property type="evidence" value="ECO:0007669"/>
    <property type="project" value="UniProtKB-SubCell"/>
</dbReference>
<dbReference type="InterPro" id="IPR033772">
    <property type="entry name" value="UPA"/>
</dbReference>
<dbReference type="Gene3D" id="1.10.533.10">
    <property type="entry name" value="Death Domain, Fas"/>
    <property type="match status" value="1"/>
</dbReference>
<dbReference type="Pfam" id="PF00090">
    <property type="entry name" value="TSP_1"/>
    <property type="match status" value="2"/>
</dbReference>
<dbReference type="EMBL" id="CAJPEV010005005">
    <property type="protein sequence ID" value="CAG0902608.1"/>
    <property type="molecule type" value="Genomic_DNA"/>
</dbReference>
<name>A0A7R9FSG5_9CRUS</name>
<keyword evidence="3 8" id="KW-0812">Transmembrane</keyword>
<dbReference type="InterPro" id="IPR037936">
    <property type="entry name" value="UNC5A-D"/>
</dbReference>
<dbReference type="SMART" id="SM00408">
    <property type="entry name" value="IGc2"/>
    <property type="match status" value="1"/>
</dbReference>
<dbReference type="SMART" id="SM00409">
    <property type="entry name" value="IG"/>
    <property type="match status" value="1"/>
</dbReference>
<keyword evidence="4" id="KW-0677">Repeat</keyword>
<dbReference type="EMBL" id="LR904522">
    <property type="protein sequence ID" value="CAD7252896.1"/>
    <property type="molecule type" value="Genomic_DNA"/>
</dbReference>
<comment type="similarity">
    <text evidence="2 8">Belongs to the unc-5 family.</text>
</comment>
<protein>
    <recommendedName>
        <fullName evidence="8">Netrin receptor UNC5</fullName>
    </recommendedName>
</protein>
<evidence type="ECO:0000313" key="13">
    <source>
        <dbReference type="Proteomes" id="UP000677054"/>
    </source>
</evidence>
<organism evidence="12">
    <name type="scientific">Darwinula stevensoni</name>
    <dbReference type="NCBI Taxonomy" id="69355"/>
    <lineage>
        <taxon>Eukaryota</taxon>
        <taxon>Metazoa</taxon>
        <taxon>Ecdysozoa</taxon>
        <taxon>Arthropoda</taxon>
        <taxon>Crustacea</taxon>
        <taxon>Oligostraca</taxon>
        <taxon>Ostracoda</taxon>
        <taxon>Podocopa</taxon>
        <taxon>Podocopida</taxon>
        <taxon>Darwinulocopina</taxon>
        <taxon>Darwinuloidea</taxon>
        <taxon>Darwinulidae</taxon>
        <taxon>Darwinula</taxon>
    </lineage>
</organism>
<dbReference type="InterPro" id="IPR007110">
    <property type="entry name" value="Ig-like_dom"/>
</dbReference>
<dbReference type="AlphaFoldDB" id="A0A7R9FSG5"/>
<proteinExistence type="inferred from homology"/>
<dbReference type="PROSITE" id="PS50092">
    <property type="entry name" value="TSP1"/>
    <property type="match status" value="2"/>
</dbReference>
<dbReference type="Pfam" id="PF13927">
    <property type="entry name" value="Ig_3"/>
    <property type="match status" value="1"/>
</dbReference>
<dbReference type="InterPro" id="IPR003599">
    <property type="entry name" value="Ig_sub"/>
</dbReference>
<dbReference type="InterPro" id="IPR003598">
    <property type="entry name" value="Ig_sub2"/>
</dbReference>
<comment type="function">
    <text evidence="8">Receptor for netrin required for axon guidance. Mediates axon repulsion of neuronal growth cones in the developing nervous system upon ligand binding.</text>
</comment>
<evidence type="ECO:0000259" key="11">
    <source>
        <dbReference type="PROSITE" id="PS51145"/>
    </source>
</evidence>
<feature type="compositionally biased region" description="Polar residues" evidence="9">
    <location>
        <begin position="410"/>
        <end position="431"/>
    </location>
</feature>
<evidence type="ECO:0000256" key="8">
    <source>
        <dbReference type="RuleBase" id="RU367033"/>
    </source>
</evidence>
<evidence type="ECO:0000256" key="5">
    <source>
        <dbReference type="ARBA" id="ARBA00022989"/>
    </source>
</evidence>
<evidence type="ECO:0000259" key="10">
    <source>
        <dbReference type="PROSITE" id="PS50835"/>
    </source>
</evidence>
<dbReference type="OrthoDB" id="5973910at2759"/>
<dbReference type="PROSITE" id="PS50835">
    <property type="entry name" value="IG_LIKE"/>
    <property type="match status" value="1"/>
</dbReference>
<evidence type="ECO:0000256" key="2">
    <source>
        <dbReference type="ARBA" id="ARBA00009844"/>
    </source>
</evidence>
<feature type="domain" description="Ig-like" evidence="10">
    <location>
        <begin position="68"/>
        <end position="164"/>
    </location>
</feature>
<dbReference type="Pfam" id="PF00791">
    <property type="entry name" value="ZU5"/>
    <property type="match status" value="1"/>
</dbReference>
<dbReference type="Proteomes" id="UP000677054">
    <property type="component" value="Unassembled WGS sequence"/>
</dbReference>
<feature type="region of interest" description="Disordered" evidence="9">
    <location>
        <begin position="410"/>
        <end position="443"/>
    </location>
</feature>
<dbReference type="Pfam" id="PF17217">
    <property type="entry name" value="UPA"/>
    <property type="match status" value="1"/>
</dbReference>
<keyword evidence="8" id="KW-0675">Receptor</keyword>
<evidence type="ECO:0000256" key="1">
    <source>
        <dbReference type="ARBA" id="ARBA00004167"/>
    </source>
</evidence>
<feature type="non-terminal residue" evidence="12">
    <location>
        <position position="1"/>
    </location>
</feature>
<keyword evidence="6 8" id="KW-0472">Membrane</keyword>
<dbReference type="PROSITE" id="PS51145">
    <property type="entry name" value="ZU5"/>
    <property type="match status" value="1"/>
</dbReference>
<keyword evidence="13" id="KW-1185">Reference proteome</keyword>
<feature type="compositionally biased region" description="Low complexity" evidence="9">
    <location>
        <begin position="385"/>
        <end position="398"/>
    </location>
</feature>
<dbReference type="SMART" id="SM00218">
    <property type="entry name" value="ZU5"/>
    <property type="match status" value="1"/>
</dbReference>
<dbReference type="SMART" id="SM00005">
    <property type="entry name" value="DEATH"/>
    <property type="match status" value="1"/>
</dbReference>
<evidence type="ECO:0000256" key="9">
    <source>
        <dbReference type="SAM" id="MobiDB-lite"/>
    </source>
</evidence>
<dbReference type="Pfam" id="PF00531">
    <property type="entry name" value="Death"/>
    <property type="match status" value="1"/>
</dbReference>
<feature type="domain" description="ZU5" evidence="11">
    <location>
        <begin position="440"/>
        <end position="587"/>
    </location>
</feature>
<dbReference type="SUPFAM" id="SSF48726">
    <property type="entry name" value="Immunoglobulin"/>
    <property type="match status" value="1"/>
</dbReference>
<evidence type="ECO:0000256" key="3">
    <source>
        <dbReference type="ARBA" id="ARBA00022692"/>
    </source>
</evidence>
<dbReference type="PRINTS" id="PR01705">
    <property type="entry name" value="TSP1REPEAT"/>
</dbReference>
<keyword evidence="8" id="KW-0393">Immunoglobulin domain</keyword>
<accession>A0A7R9FSG5</accession>
<sequence length="863" mass="92733">ETVPLSTPETLWTLVKKGTKPELSRVLSNMTGRSPERESHLIIMGRSLRNPPVLFAENKCQVSRHNDPVVHDLKKQFRESPGSATVPLGKKAEFRCQAPDGSPPAKITWLKDNLPLEGFRDGNVFTLSTGDLVVSQVRQSDAGNYTCVAENLAARRLSDPVTLAVSVDGGWGVWSPWSPCTPACGNGVQQRTRTCTNPKPSNGGMDCFGEAQQTTPCHSFCAGVDGGWSEWTKWSPCGPDCLHFRSRSCTNPPPQHGGNICFGQNLESSNCTGGECIPSGSGVKAVEEDRGDGFTSDVGMYVGLGVALIVAGLVALIVLRALRRKGSSRGIYSMANSNYQGSEEEKKSMVEIHVNCESDYSEPRVAGKSEHYYDLPLPPPPPATTPAAASPDASPAHHLPLLSISSRSMESLHSGTVSSGSDKSTLTCKSTVGSGGDASSVVSGRVSSSGARLSLPGDRVTLTIPEGALPEGKSIQIYLAVLRDERDRPSLRDRETLVSPVLEIGPVGLNLLKPVIMSFQHCASLQHGHWSLSVLQADPVTDSRPQWTPIVHLGKETIATPAFAQLDASTCHLVVERFSCYALVGHSTGANGMGVKSLLLAPFVAYSSPFGAQDASIRLYCLEDTQSSLQGVIQSEKKLGGRLVQDPTAFLFQDGGGGLQVHMDVLAGPWRPKPHSAQQEIPFRHIWDCRQSGLHCSFSLELVDPVGGSDGSVDITLSISQSHPLPPTASPLPLPRRKTLKVAFSLPHGHPGESPILPLRNASVVTTSSGFSSDATSAFRLSPGVKRELCRALDPPHSDWRRLPQLLGMDRYVEYFGAKRSPTEAILDLWEARGSGLNELVSAFRLMARPDCAEVLDKYSSWL</sequence>
<dbReference type="GO" id="GO:0008045">
    <property type="term" value="P:motor neuron axon guidance"/>
    <property type="evidence" value="ECO:0007669"/>
    <property type="project" value="TreeGrafter"/>
</dbReference>
<dbReference type="InterPro" id="IPR011029">
    <property type="entry name" value="DEATH-like_dom_sf"/>
</dbReference>
<evidence type="ECO:0000256" key="4">
    <source>
        <dbReference type="ARBA" id="ARBA00022737"/>
    </source>
</evidence>
<keyword evidence="7" id="KW-1015">Disulfide bond</keyword>
<reference evidence="12" key="1">
    <citation type="submission" date="2020-11" db="EMBL/GenBank/DDBJ databases">
        <authorList>
            <person name="Tran Van P."/>
        </authorList>
    </citation>
    <scope>NUCLEOTIDE SEQUENCE</scope>
</reference>
<dbReference type="InterPro" id="IPR036383">
    <property type="entry name" value="TSP1_rpt_sf"/>
</dbReference>
<dbReference type="InterPro" id="IPR000488">
    <property type="entry name" value="Death_dom"/>
</dbReference>
<dbReference type="InterPro" id="IPR000906">
    <property type="entry name" value="ZU5_dom"/>
</dbReference>
<feature type="transmembrane region" description="Helical" evidence="8">
    <location>
        <begin position="298"/>
        <end position="319"/>
    </location>
</feature>
<keyword evidence="8" id="KW-0217">Developmental protein</keyword>